<evidence type="ECO:0000313" key="8">
    <source>
        <dbReference type="EMBL" id="OEL16337.1"/>
    </source>
</evidence>
<gene>
    <name evidence="8" type="ORF">BAE44_0022645</name>
</gene>
<comment type="similarity">
    <text evidence="1">Belongs to the VPS13 family.</text>
</comment>
<keyword evidence="3" id="KW-0445">Lipid transport</keyword>
<dbReference type="OrthoDB" id="428159at2759"/>
<evidence type="ECO:0000313" key="9">
    <source>
        <dbReference type="Proteomes" id="UP000095767"/>
    </source>
</evidence>
<feature type="domain" description="Chorein N-terminal" evidence="5">
    <location>
        <begin position="1"/>
        <end position="68"/>
    </location>
</feature>
<dbReference type="Pfam" id="PF25037">
    <property type="entry name" value="VPS13_C"/>
    <property type="match status" value="1"/>
</dbReference>
<reference evidence="8 9" key="1">
    <citation type="submission" date="2016-09" db="EMBL/GenBank/DDBJ databases">
        <title>The draft genome of Dichanthelium oligosanthes: A C3 panicoid grass species.</title>
        <authorList>
            <person name="Studer A.J."/>
            <person name="Schnable J.C."/>
            <person name="Brutnell T.P."/>
        </authorList>
    </citation>
    <scope>NUCLEOTIDE SEQUENCE [LARGE SCALE GENOMIC DNA]</scope>
    <source>
        <strain evidence="9">cv. Kellogg 1175</strain>
        <tissue evidence="8">Leaf</tissue>
    </source>
</reference>
<dbReference type="InterPro" id="IPR026847">
    <property type="entry name" value="VPS13"/>
</dbReference>
<dbReference type="GO" id="GO:0006869">
    <property type="term" value="P:lipid transport"/>
    <property type="evidence" value="ECO:0007669"/>
    <property type="project" value="UniProtKB-KW"/>
</dbReference>
<dbReference type="GO" id="GO:0006623">
    <property type="term" value="P:protein targeting to vacuole"/>
    <property type="evidence" value="ECO:0007669"/>
    <property type="project" value="TreeGrafter"/>
</dbReference>
<protein>
    <submittedName>
        <fullName evidence="8">Vacuolar protein sorting-associated protein 13D</fullName>
    </submittedName>
</protein>
<dbReference type="InterPro" id="IPR009543">
    <property type="entry name" value="VPS13_VAB"/>
</dbReference>
<evidence type="ECO:0000256" key="2">
    <source>
        <dbReference type="ARBA" id="ARBA00022448"/>
    </source>
</evidence>
<dbReference type="EMBL" id="LWDX02063282">
    <property type="protein sequence ID" value="OEL16337.1"/>
    <property type="molecule type" value="Genomic_DNA"/>
</dbReference>
<feature type="domain" description="Vacuolar protein sorting-associated protein 13 VPS13 adaptor binding" evidence="6">
    <location>
        <begin position="2915"/>
        <end position="3079"/>
    </location>
</feature>
<feature type="domain" description="Chorein N-terminal" evidence="5">
    <location>
        <begin position="104"/>
        <end position="457"/>
    </location>
</feature>
<keyword evidence="2" id="KW-0813">Transport</keyword>
<evidence type="ECO:0000259" key="7">
    <source>
        <dbReference type="Pfam" id="PF25037"/>
    </source>
</evidence>
<sequence length="3893" mass="437397">MLEDQVAFLLQKYLGNYVRGLNKEALKISVWRGDVELTNMQLKPEALNSLKLPVRVKAGFLGSVKLKVCSNFFAFSTNAEFVCYICDLLILFAQDMEIKLLERQQQLKSELNSSWLGSFISTVIGNIKLSIGNIHIRYEDVESNPGHPFAAGLVLSKLSAVTVDELGKETFATGGDLDRVKKSVELESLAMYFNSDSSPWTVDKPWEDLLPSEWSQIFEFREDGSRSASKKHTYILQPVSGKAKYTKIQLTEAKKTGQALQNAAVDLDDVTLSLSKDGYRDILKMADNFSSFNQRLRYAHLRPSLPVKSDPRAWWKYAYKVVTQEIKKASGSLSWEQLLRNAQLRKTYVSLYASLLKSDMSRLVVDEHEEIKRLDRELDMEVILQWRMLAHKFVEQSAETYQYAQQNKKQSWWSVSSKDEEDSKSFTDEDWERLNRIIGYKESNEYIPDQQDMKLMQFDFEIRMKHNASKLTIDDSECLADLSCQDFCCNLKMYPEAKIFDLKLGSYRLLSPYGLLAESADVVDSFVGIFSYKPFDEQLDWSFTAKASPCYITYLKDSIDQIVGFFKSSPTISQNLALETAAAVQMTLDEVKRTAQQQMTRVLKDQSRFSLNMDIAAPKITVPTKFQPDDVHETKLLLDLGNLVLRTEEIWDSYTSEEQDIYLNFNLVLSDVSAFLVDGDYHWNETSDGINLLPVIDKCGIALKLQQIQLESPLYPSTRMAIRVPSLGFHFSPARYHRLMEILKVFQDSDSENSSSDLEHLWDQADFEGWSSLLTWKGVGNREAVWQRRYLRLVGPFLYVFESSTSTTYKQWFSLRGKQVHQVPTEVTNGVHNILALHDSGQILEDTGALILLFDNDEGCKIWQSRLQGAIYRASGSAALSSFPEVALPSETHSFKGNFPDVVDTEKLFVAGILDELKICFSCGYESNHKLKKILLAKESNLFEFRAVGGQMHLFVLPPCSCVISYFSSFYQVVVTVATLTFFCHRPTVIAIMEFMNAINIANGPDTDKDKDTYPATVKDGTIEESVSDMEPEPAIKGLLAKGKNRIVFHLTSNMAEAQILLMNENGNRLANLSQNNLSTDIKVFTSSFSIKAALGNLKISDDSLRSNHPYFWVCDMRNPGGRSFVEIDFSSYNAGDEDYCGYDYSLVGQLSEVRIVYLNRFVQEIISYFMGLVPKSSDGVVKLKDDATNSEKWVSKTDMEGSPALKLDVSFSRPIIVMPRDTDSADFLELDVLYITVQNEFQWIGGDKNEMSAVHLDILTVTVRDINLVIGMDMVRGETIIQDVEGLSFELRRSLRDLRHQLPAVEAAIKVDVLKAALSNREYEIISECALSNFSETPHTVPALDDPRYGTSTTPSHASASSSESIQDLSQDVETWISNKFSVSINLVELSLHSGSTRDSPLASVQVLNFCREKYFGTALTALFVFDSFSFPLHGLVRSEVHTSFPLGIPFIWVYSCSGLVYTSYIFCMQVSGAWLLYKSNTREESFLYATLKGFSVFDDREGTKDELRLAIGKSATVRDTSSADGYDNPDELDSSERRIQKDLGLEPIPSMLILDAIFRKSSLSLSLCVQRPKFLVALDFLLAIVEFFVPSARSLLSNDEDKDLLHMISPVVLNDQIYYQEHSTFSLSPQKPLIVDNERFDHFIYDGKGGKLYLRDREGKILSSPSSESFIHVLGCKRLQFRNVTIVNGEYLDSCVSLGDDCCYSVSENDCVYLVREDDGFSSAPSKEIAEDTVKNASADISTEFIMELQVSLCFPKLHHLGLLAIGPELTFYSTSRNAGENLALATKVIHARTDAYCRLIMKGGSMEVNGNILGLKMESNGIRVIEPFDMAVKYSNASGKTNLHLLVSEIYMNFSFSILRLFLAVEEEISAFLRMSSKKMSLECYQFDKVATVQGTRKLVVTLVDNGNMIFWRVDNAFGSFLPGDPASMSMHGNAYDLRHMLFNSADSSSKTISRRQDCSNDASQLERSALTSGRLFEAVASFKLIWSNSGTSSPKKLSIWRPMLSEGMFYFGDIAVNGYEPPNSAVVLRDTGEDTFLRAPEGYDPVGRIKKHRGTEGISFWFPKAPSGFVALGCVASKSSPAKEDLSLLRCIRSDTVTGGQFSEESVWDSSNARTSEPFSLWTVDNDAGTFLMVPLFGMSFDSVGLSYHGGSHHLSATVSLSFVARSYNDKYSSWEPFIEPTDGFLRYQYDMNTPGSPGQLRITSTRDLNLNVSVSNTNMLSQAYASWNNISLGDELYKKETFSSTEQPVLDVHQRRSYYVVPQNKLGQDIYIRTTENSSSLVTLLPSGDDRSIKVPASKDLLESHLNGKSVKSYRLMITAILADAEIKVDEGLATGEYMTAVRLFSENRSISGAQQQSARTCAAAGEHLSQNTRKLNWNEMFFFKVESEDSYMLELLVLDAGRGQPVGIYSAPLKQVVQKLPPTSNSDSAKFDLTLGDLMSTKTVEPETVKPSGKIRFAVLVSGRAKQRNTTSPGRSKTGYIQISPSKEGPWTNMKLNYAVPATCWRFGNCVIASEATVKEGNRYVSIRSLVSVTNTTNFVVNLRLKGRFAQSAQSDEQGDSSDKEDQILVGMLEPNSTVPVPLSGLSHPVVPYTLQLRPAIHHEHMNYSWSDVQERRNQTEFRKEEILDICVSDLYESENLLFCSQIDGTSSSCHGLWFCLSIEAKEIGKDVHMDPVYDWSIVIKSPLCLAYYLPISALYTVSSSHLDDEDSSCSRGTLNPGEAVKIHNVDPRNPLYLSLIPHGGWEQMHEPVLISHPTQAPSKFISLRSSLSGRIVQILLEQSSDNDYLMARVIRIYVPYWISFARLPPLTLRLIDTSGKKEKKRLLARSHLERSEKHLYDIKHDELVEGYTIASGLNFKGLCLLSSVGGHGGRFGSVKELSPLGDMDGAVDLSSYDDDGKCMHILLCSKPSSYQAVPTKVIHVRPYITFTNRVGQDLYIKLSVGDVPKVLHAYDWRVSFMYSEGDTEKLQVRLADTDWCQPLEIIKEDTIIIAMRKQDGTKKFVKAEIRGYEEGSRFLIVFRLGPAYGPIRIENRTSSTTISTRQSGLGEDTWIQVKPLSTRKYSWDDPYGQKAIDVSFQKGDVTCVVCVDLENPIGSSTSFREHGLKFSINETSDIKILKFTDYLRKEEIYGLPGCELIDHQASALTENEIESGAGPLELIVELGVVGISLIDHKPRDLLYLHLQKVFISYMTGYDSGTTSRYSLHLMYHFINILSRHAQVIDETWRLNIHEPIIWALVDFYNNLRFVSASSSTTVTEVDPEIRIELVDISEIRLKISLETAPTQRPRGVLGVWSPVLSAVGNAFKIQVHLRKVMHRSRFMRKSSIIPAIMNRIKRDLIHNPLHLIFSVDFLGVTKSTLSSLSKGFAELSTDGQFLQLRSKQVWSRRITGVGDGLVQGTEAFAQGLAFGVSGVVRKPIESARQYGLIGIAPGLGRAFVGFIVQPLSGALDFFSLTVDGISASFMRCVNILSNKSVPQRIRDPRAIHRDGIVREYDKVEAAGQMALYLAEASRYFACTDLFREPSKYAWSDYYEDHFILPNQRIALVTNKRVILLQCLDLDIMDKKPSKILWDVPWEEVLALELAKAGYQRPSHVIIHLKNFRRSENFVRLIKCSVDEEREPQAVSLCSSIRKIWRSHQAAMKVIPLKVPSGQRHVYFASDDDKRESQSLSRSLISSRGTSSDVEQRIVNHTVNFQKMWSSEPEIRSRCKLVAKQVADDGRVFSIWRPLCPNGYVSIGDVAHVGTHAPHFAAVYKNANGNFALPLGYDLVWRNCAEDYRSPVSIWLPRPPGGYVGLGCVAVPTFEEPPLDCAFCVDEALAGDAEYEEQIIWASSDAYPWGCYIYQIQSGSLQFMALRVPKEESELRPKKILESFCTASIRDSMTR</sequence>
<evidence type="ECO:0000259" key="6">
    <source>
        <dbReference type="Pfam" id="PF25036"/>
    </source>
</evidence>
<feature type="domain" description="Vacuolar protein sorting-associated protein 13 VPS13 adaptor binding" evidence="6">
    <location>
        <begin position="2526"/>
        <end position="2809"/>
    </location>
</feature>
<dbReference type="STRING" id="888268.A0A1E5UU02"/>
<dbReference type="Pfam" id="PF06101">
    <property type="entry name" value="Vps62"/>
    <property type="match status" value="2"/>
</dbReference>
<name>A0A1E5UU02_9POAL</name>
<feature type="domain" description="Intermembrane lipid transfer protein VPS13-like C-terminal" evidence="7">
    <location>
        <begin position="3488"/>
        <end position="3596"/>
    </location>
</feature>
<dbReference type="PANTHER" id="PTHR16166:SF137">
    <property type="entry name" value="PLECKSTRIN HOMOLOGY (PH) DOMAIN-CONTAINING PROTEIN"/>
    <property type="match status" value="1"/>
</dbReference>
<dbReference type="SUPFAM" id="SSF50729">
    <property type="entry name" value="PH domain-like"/>
    <property type="match status" value="1"/>
</dbReference>
<dbReference type="Proteomes" id="UP000095767">
    <property type="component" value="Unassembled WGS sequence"/>
</dbReference>
<accession>A0A1E5UU02</accession>
<keyword evidence="9" id="KW-1185">Reference proteome</keyword>
<evidence type="ECO:0000259" key="5">
    <source>
        <dbReference type="Pfam" id="PF12624"/>
    </source>
</evidence>
<dbReference type="InterPro" id="IPR026854">
    <property type="entry name" value="VPS13_N"/>
</dbReference>
<evidence type="ECO:0000256" key="4">
    <source>
        <dbReference type="SAM" id="MobiDB-lite"/>
    </source>
</evidence>
<feature type="region of interest" description="Disordered" evidence="4">
    <location>
        <begin position="1343"/>
        <end position="1365"/>
    </location>
</feature>
<evidence type="ECO:0000256" key="1">
    <source>
        <dbReference type="ARBA" id="ARBA00006545"/>
    </source>
</evidence>
<dbReference type="InterPro" id="IPR009291">
    <property type="entry name" value="Vps62"/>
</dbReference>
<dbReference type="Pfam" id="PF12624">
    <property type="entry name" value="VPS13_N"/>
    <property type="match status" value="2"/>
</dbReference>
<dbReference type="Pfam" id="PF25036">
    <property type="entry name" value="VPS13_VAB"/>
    <property type="match status" value="2"/>
</dbReference>
<organism evidence="8 9">
    <name type="scientific">Dichanthelium oligosanthes</name>
    <dbReference type="NCBI Taxonomy" id="888268"/>
    <lineage>
        <taxon>Eukaryota</taxon>
        <taxon>Viridiplantae</taxon>
        <taxon>Streptophyta</taxon>
        <taxon>Embryophyta</taxon>
        <taxon>Tracheophyta</taxon>
        <taxon>Spermatophyta</taxon>
        <taxon>Magnoliopsida</taxon>
        <taxon>Liliopsida</taxon>
        <taxon>Poales</taxon>
        <taxon>Poaceae</taxon>
        <taxon>PACMAD clade</taxon>
        <taxon>Panicoideae</taxon>
        <taxon>Panicodae</taxon>
        <taxon>Paniceae</taxon>
        <taxon>Dichantheliinae</taxon>
        <taxon>Dichanthelium</taxon>
    </lineage>
</organism>
<proteinExistence type="inferred from homology"/>
<comment type="caution">
    <text evidence="8">The sequence shown here is derived from an EMBL/GenBank/DDBJ whole genome shotgun (WGS) entry which is preliminary data.</text>
</comment>
<feature type="compositionally biased region" description="Low complexity" evidence="4">
    <location>
        <begin position="1352"/>
        <end position="1365"/>
    </location>
</feature>
<dbReference type="PANTHER" id="PTHR16166">
    <property type="entry name" value="VACUOLAR PROTEIN SORTING-ASSOCIATED PROTEIN VPS13"/>
    <property type="match status" value="1"/>
</dbReference>
<evidence type="ECO:0000256" key="3">
    <source>
        <dbReference type="ARBA" id="ARBA00023055"/>
    </source>
</evidence>
<dbReference type="GO" id="GO:0045053">
    <property type="term" value="P:protein retention in Golgi apparatus"/>
    <property type="evidence" value="ECO:0007669"/>
    <property type="project" value="TreeGrafter"/>
</dbReference>
<dbReference type="InterPro" id="IPR056748">
    <property type="entry name" value="VPS13-like_C"/>
</dbReference>